<dbReference type="AlphaFoldDB" id="A0A0G0FZS5"/>
<reference evidence="3 4" key="1">
    <citation type="journal article" date="2015" name="Nature">
        <title>rRNA introns, odd ribosomes, and small enigmatic genomes across a large radiation of phyla.</title>
        <authorList>
            <person name="Brown C.T."/>
            <person name="Hug L.A."/>
            <person name="Thomas B.C."/>
            <person name="Sharon I."/>
            <person name="Castelle C.J."/>
            <person name="Singh A."/>
            <person name="Wilkins M.J."/>
            <person name="Williams K.H."/>
            <person name="Banfield J.F."/>
        </authorList>
    </citation>
    <scope>NUCLEOTIDE SEQUENCE [LARGE SCALE GENOMIC DNA]</scope>
</reference>
<comment type="caution">
    <text evidence="3">The sequence shown here is derived from an EMBL/GenBank/DDBJ whole genome shotgun (WGS) entry which is preliminary data.</text>
</comment>
<dbReference type="Pfam" id="PF13529">
    <property type="entry name" value="Peptidase_C39_2"/>
    <property type="match status" value="1"/>
</dbReference>
<protein>
    <recommendedName>
        <fullName evidence="2">Peptidase C39-like domain-containing protein</fullName>
    </recommendedName>
</protein>
<dbReference type="EMBL" id="LBSV01000016">
    <property type="protein sequence ID" value="KKQ24453.1"/>
    <property type="molecule type" value="Genomic_DNA"/>
</dbReference>
<keyword evidence="1" id="KW-0472">Membrane</keyword>
<proteinExistence type="predicted"/>
<organism evidence="3 4">
    <name type="scientific">Candidatus Roizmanbacteria bacterium GW2011_GWC2_37_13</name>
    <dbReference type="NCBI Taxonomy" id="1618486"/>
    <lineage>
        <taxon>Bacteria</taxon>
        <taxon>Candidatus Roizmaniibacteriota</taxon>
    </lineage>
</organism>
<dbReference type="InterPro" id="IPR039564">
    <property type="entry name" value="Peptidase_C39-like"/>
</dbReference>
<accession>A0A0G0FZS5</accession>
<feature type="domain" description="Peptidase C39-like" evidence="2">
    <location>
        <begin position="182"/>
        <end position="323"/>
    </location>
</feature>
<dbReference type="Gene3D" id="3.90.70.10">
    <property type="entry name" value="Cysteine proteinases"/>
    <property type="match status" value="1"/>
</dbReference>
<name>A0A0G0FZS5_9BACT</name>
<evidence type="ECO:0000256" key="1">
    <source>
        <dbReference type="SAM" id="Phobius"/>
    </source>
</evidence>
<evidence type="ECO:0000313" key="4">
    <source>
        <dbReference type="Proteomes" id="UP000034917"/>
    </source>
</evidence>
<sequence>MRKTIIIASTILVFILFIIFFVSRFKNQSPATSNQSLVTPTAVILEEDQESRIRNQELVNSALSFTPYEDENFRFDYSAETNKLVVQEKTPEAREKFFEWTNQNGLPELAGNPELVVFENQNNNLTIQQFNNSDQDFDPVIDFLNIFLNFGRGEENSNQNFPTSNLQLPNQTSNLQPPTSGFIYYAQCDSPYADLPLPDGSCNLCQAGCGPSTVAMITASYLGPNFNPQTIVDMYKSRGFLLSCAGSRYSDAKSLLQSLGLKTTDYLVFDYESSDQVVSDFKKYLDAGWTFFTLANFKENGGGHYFWVTEIDDTGNIWAYDPYYGRFEAPPINENSRYPYPKYRLAFGVKK</sequence>
<keyword evidence="1" id="KW-0812">Transmembrane</keyword>
<gene>
    <name evidence="3" type="ORF">US40_C0016G0015</name>
</gene>
<keyword evidence="1" id="KW-1133">Transmembrane helix</keyword>
<dbReference type="Proteomes" id="UP000034917">
    <property type="component" value="Unassembled WGS sequence"/>
</dbReference>
<feature type="transmembrane region" description="Helical" evidence="1">
    <location>
        <begin position="5"/>
        <end position="25"/>
    </location>
</feature>
<evidence type="ECO:0000259" key="2">
    <source>
        <dbReference type="Pfam" id="PF13529"/>
    </source>
</evidence>
<evidence type="ECO:0000313" key="3">
    <source>
        <dbReference type="EMBL" id="KKQ24453.1"/>
    </source>
</evidence>